<name>A0ACC2EMN7_DIPCM</name>
<organism evidence="1 2">
    <name type="scientific">Diphasiastrum complanatum</name>
    <name type="common">Issler's clubmoss</name>
    <name type="synonym">Lycopodium complanatum</name>
    <dbReference type="NCBI Taxonomy" id="34168"/>
    <lineage>
        <taxon>Eukaryota</taxon>
        <taxon>Viridiplantae</taxon>
        <taxon>Streptophyta</taxon>
        <taxon>Embryophyta</taxon>
        <taxon>Tracheophyta</taxon>
        <taxon>Lycopodiopsida</taxon>
        <taxon>Lycopodiales</taxon>
        <taxon>Lycopodiaceae</taxon>
        <taxon>Lycopodioideae</taxon>
        <taxon>Diphasiastrum</taxon>
    </lineage>
</organism>
<proteinExistence type="predicted"/>
<dbReference type="EMBL" id="CM055092">
    <property type="protein sequence ID" value="KAJ7567768.1"/>
    <property type="molecule type" value="Genomic_DNA"/>
</dbReference>
<protein>
    <submittedName>
        <fullName evidence="1">Uncharacterized protein</fullName>
    </submittedName>
</protein>
<accession>A0ACC2EMN7</accession>
<gene>
    <name evidence="1" type="ORF">O6H91_01G006300</name>
</gene>
<sequence length="521" mass="57111">MADSSLGSSEDKLVYFQDVTGMQDAALCRQILEAHGWDLDAAVSAMLMDTRPTHNEGGPDPHEAVAAASTSFPHRSNPKTGIADSSGSPSAVDFAAAPGSSARSHYAASTRHYNDNEGASASASERDGGVARNPQPPMLIWKLVTLPFSIIRGSYNVMYTAIGLGMWIAGGAISYSLGALGWSEARIAADGGEASLLPLPVGAAEAVEFVRNFEREYGEYHPHFQTTTFMEALRRATTEFKFLFVYLHSPEHVDSPPFCEGTMCSEAVVQFVNENFVSWGADVRSSEGFQMSNSLRASAFPFCAVVMSSSNQRIALLQQVEGLKSAAELLAILQRVVEEQGSVLAAARADQEERTLNRLLREEQDAAYRAALQADQEREQRRQEEAERAARQVAEAERKRKEEEEAAAEAAKAAAEREAALERRRQEKALSLGPEPEKGPDITHVVVRFPTGERKERRFYCSVTVQSVYDYVDSLGSFDVVKYSLVSNFPRTVYNEEKLNLSLKDAGLHPHASLFVQVEES</sequence>
<evidence type="ECO:0000313" key="1">
    <source>
        <dbReference type="EMBL" id="KAJ7567768.1"/>
    </source>
</evidence>
<evidence type="ECO:0000313" key="2">
    <source>
        <dbReference type="Proteomes" id="UP001162992"/>
    </source>
</evidence>
<reference evidence="2" key="1">
    <citation type="journal article" date="2024" name="Proc. Natl. Acad. Sci. U.S.A.">
        <title>Extraordinary preservation of gene collinearity over three hundred million years revealed in homosporous lycophytes.</title>
        <authorList>
            <person name="Li C."/>
            <person name="Wickell D."/>
            <person name="Kuo L.Y."/>
            <person name="Chen X."/>
            <person name="Nie B."/>
            <person name="Liao X."/>
            <person name="Peng D."/>
            <person name="Ji J."/>
            <person name="Jenkins J."/>
            <person name="Williams M."/>
            <person name="Shu S."/>
            <person name="Plott C."/>
            <person name="Barry K."/>
            <person name="Rajasekar S."/>
            <person name="Grimwood J."/>
            <person name="Han X."/>
            <person name="Sun S."/>
            <person name="Hou Z."/>
            <person name="He W."/>
            <person name="Dai G."/>
            <person name="Sun C."/>
            <person name="Schmutz J."/>
            <person name="Leebens-Mack J.H."/>
            <person name="Li F.W."/>
            <person name="Wang L."/>
        </authorList>
    </citation>
    <scope>NUCLEOTIDE SEQUENCE [LARGE SCALE GENOMIC DNA]</scope>
    <source>
        <strain evidence="2">cv. PW_Plant_1</strain>
    </source>
</reference>
<keyword evidence="2" id="KW-1185">Reference proteome</keyword>
<dbReference type="Proteomes" id="UP001162992">
    <property type="component" value="Chromosome 1"/>
</dbReference>
<comment type="caution">
    <text evidence="1">The sequence shown here is derived from an EMBL/GenBank/DDBJ whole genome shotgun (WGS) entry which is preliminary data.</text>
</comment>